<feature type="domain" description="HTH crp-type" evidence="4">
    <location>
        <begin position="157"/>
        <end position="223"/>
    </location>
</feature>
<name>A0AA37IXV7_9FIRM</name>
<protein>
    <submittedName>
        <fullName evidence="5">Crp/Fnr family transcriptional regulator</fullName>
    </submittedName>
</protein>
<evidence type="ECO:0000313" key="6">
    <source>
        <dbReference type="Proteomes" id="UP001055185"/>
    </source>
</evidence>
<dbReference type="Gene3D" id="1.10.10.10">
    <property type="entry name" value="Winged helix-like DNA-binding domain superfamily/Winged helix DNA-binding domain"/>
    <property type="match status" value="1"/>
</dbReference>
<dbReference type="GO" id="GO:0003677">
    <property type="term" value="F:DNA binding"/>
    <property type="evidence" value="ECO:0007669"/>
    <property type="project" value="UniProtKB-KW"/>
</dbReference>
<keyword evidence="6" id="KW-1185">Reference proteome</keyword>
<evidence type="ECO:0000259" key="4">
    <source>
        <dbReference type="PROSITE" id="PS51063"/>
    </source>
</evidence>
<accession>A0AA37IXV7</accession>
<evidence type="ECO:0000256" key="2">
    <source>
        <dbReference type="ARBA" id="ARBA00023125"/>
    </source>
</evidence>
<dbReference type="Proteomes" id="UP001055185">
    <property type="component" value="Unassembled WGS sequence"/>
</dbReference>
<dbReference type="SUPFAM" id="SSF46785">
    <property type="entry name" value="Winged helix' DNA-binding domain"/>
    <property type="match status" value="1"/>
</dbReference>
<dbReference type="InterPro" id="IPR018490">
    <property type="entry name" value="cNMP-bd_dom_sf"/>
</dbReference>
<dbReference type="Gene3D" id="2.60.120.10">
    <property type="entry name" value="Jelly Rolls"/>
    <property type="match status" value="1"/>
</dbReference>
<keyword evidence="1" id="KW-0805">Transcription regulation</keyword>
<dbReference type="EMBL" id="BQKV01000027">
    <property type="protein sequence ID" value="GJN64210.1"/>
    <property type="molecule type" value="Genomic_DNA"/>
</dbReference>
<dbReference type="PROSITE" id="PS51063">
    <property type="entry name" value="HTH_CRP_2"/>
    <property type="match status" value="1"/>
</dbReference>
<dbReference type="InterPro" id="IPR036388">
    <property type="entry name" value="WH-like_DNA-bd_sf"/>
</dbReference>
<organism evidence="5 6">
    <name type="scientific">Faecalibacterium gallinarum</name>
    <dbReference type="NCBI Taxonomy" id="2903556"/>
    <lineage>
        <taxon>Bacteria</taxon>
        <taxon>Bacillati</taxon>
        <taxon>Bacillota</taxon>
        <taxon>Clostridia</taxon>
        <taxon>Eubacteriales</taxon>
        <taxon>Oscillospiraceae</taxon>
        <taxon>Faecalibacterium</taxon>
    </lineage>
</organism>
<keyword evidence="3" id="KW-0804">Transcription</keyword>
<keyword evidence="2" id="KW-0238">DNA-binding</keyword>
<dbReference type="Pfam" id="PF13545">
    <property type="entry name" value="HTH_Crp_2"/>
    <property type="match status" value="1"/>
</dbReference>
<evidence type="ECO:0000313" key="5">
    <source>
        <dbReference type="EMBL" id="GJN64210.1"/>
    </source>
</evidence>
<comment type="caution">
    <text evidence="5">The sequence shown here is derived from an EMBL/GenBank/DDBJ whole genome shotgun (WGS) entry which is preliminary data.</text>
</comment>
<reference evidence="5" key="1">
    <citation type="journal article" date="2022" name="Int. J. Syst. Evol. Microbiol.">
        <title>Genome-based, phenotypic and chemotaxonomic classification of Faecalibacterium strains: proposal of three novel species Faecalibacterium duncaniae sp. nov., Faecalibacterium hattorii sp. nov. and Faecalibacterium gallinarum sp. nov. .</title>
        <authorList>
            <person name="Sakamoto M."/>
            <person name="Sakurai N."/>
            <person name="Tanno H."/>
            <person name="Iino T."/>
            <person name="Ohkuma M."/>
            <person name="Endo A."/>
        </authorList>
    </citation>
    <scope>NUCLEOTIDE SEQUENCE</scope>
    <source>
        <strain evidence="5">JCM 17207</strain>
    </source>
</reference>
<gene>
    <name evidence="5" type="ORF">JCM17207_08350</name>
</gene>
<evidence type="ECO:0000256" key="1">
    <source>
        <dbReference type="ARBA" id="ARBA00023015"/>
    </source>
</evidence>
<dbReference type="InterPro" id="IPR012318">
    <property type="entry name" value="HTH_CRP"/>
</dbReference>
<proteinExistence type="predicted"/>
<dbReference type="SUPFAM" id="SSF51206">
    <property type="entry name" value="cAMP-binding domain-like"/>
    <property type="match status" value="1"/>
</dbReference>
<dbReference type="Pfam" id="PF00027">
    <property type="entry name" value="cNMP_binding"/>
    <property type="match status" value="1"/>
</dbReference>
<evidence type="ECO:0000256" key="3">
    <source>
        <dbReference type="ARBA" id="ARBA00023163"/>
    </source>
</evidence>
<sequence>MAGKMPNEEISRKCLACGFPFWNELTPEQQESLCRSTRPVRYEKGEHVHSPTENCVGILLVRSGQLRAYILSEDGRDVTLYRLFAGEVCILSASCVLDAVTFDVHIDAEEPVDAYCIGAGVFRNLMQQNVYVRCFAYQTITERFSDTMWAMQQILFMSADRRLAIFLTDELAKTGSNELHMTHDQIARYMGSAREVVSRLLKYFAQEGLVTLWRGGLTVLDKPRLQKLAREGRAGKDRG</sequence>
<dbReference type="GO" id="GO:0005829">
    <property type="term" value="C:cytosol"/>
    <property type="evidence" value="ECO:0007669"/>
    <property type="project" value="TreeGrafter"/>
</dbReference>
<dbReference type="InterPro" id="IPR036390">
    <property type="entry name" value="WH_DNA-bd_sf"/>
</dbReference>
<dbReference type="PANTHER" id="PTHR24567:SF74">
    <property type="entry name" value="HTH-TYPE TRANSCRIPTIONAL REGULATOR ARCR"/>
    <property type="match status" value="1"/>
</dbReference>
<dbReference type="InterPro" id="IPR050397">
    <property type="entry name" value="Env_Response_Regulators"/>
</dbReference>
<dbReference type="GO" id="GO:0003700">
    <property type="term" value="F:DNA-binding transcription factor activity"/>
    <property type="evidence" value="ECO:0007669"/>
    <property type="project" value="TreeGrafter"/>
</dbReference>
<dbReference type="CDD" id="cd00038">
    <property type="entry name" value="CAP_ED"/>
    <property type="match status" value="1"/>
</dbReference>
<dbReference type="SMART" id="SM00419">
    <property type="entry name" value="HTH_CRP"/>
    <property type="match status" value="1"/>
</dbReference>
<dbReference type="InterPro" id="IPR000595">
    <property type="entry name" value="cNMP-bd_dom"/>
</dbReference>
<dbReference type="CDD" id="cd00092">
    <property type="entry name" value="HTH_CRP"/>
    <property type="match status" value="1"/>
</dbReference>
<dbReference type="InterPro" id="IPR014710">
    <property type="entry name" value="RmlC-like_jellyroll"/>
</dbReference>
<dbReference type="PRINTS" id="PR00034">
    <property type="entry name" value="HTHCRP"/>
</dbReference>
<dbReference type="PANTHER" id="PTHR24567">
    <property type="entry name" value="CRP FAMILY TRANSCRIPTIONAL REGULATORY PROTEIN"/>
    <property type="match status" value="1"/>
</dbReference>
<dbReference type="AlphaFoldDB" id="A0AA37IXV7"/>